<gene>
    <name evidence="2" type="ORF">GK108_28025</name>
</gene>
<organism evidence="2 3">
    <name type="scientific">Spirosoma terrae</name>
    <dbReference type="NCBI Taxonomy" id="1968276"/>
    <lineage>
        <taxon>Bacteria</taxon>
        <taxon>Pseudomonadati</taxon>
        <taxon>Bacteroidota</taxon>
        <taxon>Cytophagia</taxon>
        <taxon>Cytophagales</taxon>
        <taxon>Cytophagaceae</taxon>
        <taxon>Spirosoma</taxon>
    </lineage>
</organism>
<dbReference type="AlphaFoldDB" id="A0A6L9LDZ3"/>
<comment type="caution">
    <text evidence="2">The sequence shown here is derived from an EMBL/GenBank/DDBJ whole genome shotgun (WGS) entry which is preliminary data.</text>
</comment>
<keyword evidence="1" id="KW-0732">Signal</keyword>
<dbReference type="PANTHER" id="PTHR36057:SF1">
    <property type="entry name" value="LIPOPROTEIN LIPID ATTACHMENT SITE-LIKE PROTEIN, PUTATIVE (DUF1223)-RELATED"/>
    <property type="match status" value="1"/>
</dbReference>
<evidence type="ECO:0000313" key="2">
    <source>
        <dbReference type="EMBL" id="NDU98765.1"/>
    </source>
</evidence>
<proteinExistence type="predicted"/>
<evidence type="ECO:0000256" key="1">
    <source>
        <dbReference type="SAM" id="SignalP"/>
    </source>
</evidence>
<dbReference type="InterPro" id="IPR036249">
    <property type="entry name" value="Thioredoxin-like_sf"/>
</dbReference>
<dbReference type="Pfam" id="PF06764">
    <property type="entry name" value="DUF1223"/>
    <property type="match status" value="1"/>
</dbReference>
<reference evidence="2 3" key="1">
    <citation type="submission" date="2020-02" db="EMBL/GenBank/DDBJ databases">
        <title>Draft genome sequence of two Spirosoma agri KCTC 52727 and Spirosoma terrae KCTC 52035.</title>
        <authorList>
            <person name="Rojas J."/>
            <person name="Ambika Manirajan B."/>
            <person name="Suarez C."/>
            <person name="Ratering S."/>
            <person name="Schnell S."/>
        </authorList>
    </citation>
    <scope>NUCLEOTIDE SEQUENCE [LARGE SCALE GENOMIC DNA]</scope>
    <source>
        <strain evidence="2 3">KCTC 52035</strain>
    </source>
</reference>
<evidence type="ECO:0000313" key="3">
    <source>
        <dbReference type="Proteomes" id="UP000474175"/>
    </source>
</evidence>
<dbReference type="InterPro" id="IPR010634">
    <property type="entry name" value="DUF1223"/>
</dbReference>
<dbReference type="RefSeq" id="WP_163954898.1">
    <property type="nucleotide sequence ID" value="NZ_JAAFZH010000020.1"/>
</dbReference>
<dbReference type="SUPFAM" id="SSF52833">
    <property type="entry name" value="Thioredoxin-like"/>
    <property type="match status" value="1"/>
</dbReference>
<feature type="chain" id="PRO_5026862621" evidence="1">
    <location>
        <begin position="21"/>
        <end position="253"/>
    </location>
</feature>
<dbReference type="Proteomes" id="UP000474175">
    <property type="component" value="Unassembled WGS sequence"/>
</dbReference>
<accession>A0A6L9LDZ3</accession>
<protein>
    <submittedName>
        <fullName evidence="2">DUF1223 domain-containing protein</fullName>
    </submittedName>
</protein>
<name>A0A6L9LDZ3_9BACT</name>
<keyword evidence="3" id="KW-1185">Reference proteome</keyword>
<feature type="signal peptide" evidence="1">
    <location>
        <begin position="1"/>
        <end position="20"/>
    </location>
</feature>
<sequence length="253" mass="27393">MSYQLTSALFILAFVGMSFVKTPAPTSLNSKREPVAVVELFTSQGCSSCPSADHLLTETLADAAKTNRNIIGLSFHVDYWDRLGWKDPFSNHAFTKRQYAYGEHFKLKGVYTPQEIVNGQQEFVGSNRARQSSLLETALSQPASAGVQLTVASPSANTRSVSYKLDGDLANAVLHVALVSKEAITNVQRGENAGRKLVHNNVVRSFQTVSASPEGSVTLTFPDGFEPANGAIVAYIQGQQRLDIRGASQITLN</sequence>
<dbReference type="EMBL" id="JAAFZH010000020">
    <property type="protein sequence ID" value="NDU98765.1"/>
    <property type="molecule type" value="Genomic_DNA"/>
</dbReference>
<dbReference type="PANTHER" id="PTHR36057">
    <property type="match status" value="1"/>
</dbReference>